<dbReference type="InterPro" id="IPR050055">
    <property type="entry name" value="EF-Tu_GTPase"/>
</dbReference>
<name>A0A1V4ATD8_9BACT</name>
<dbReference type="STRING" id="1004156.AYP45_09430"/>
<dbReference type="GO" id="GO:0003746">
    <property type="term" value="F:translation elongation factor activity"/>
    <property type="evidence" value="ECO:0007669"/>
    <property type="project" value="TreeGrafter"/>
</dbReference>
<feature type="non-terminal residue" evidence="2">
    <location>
        <position position="42"/>
    </location>
</feature>
<evidence type="ECO:0000313" key="3">
    <source>
        <dbReference type="Proteomes" id="UP000189681"/>
    </source>
</evidence>
<dbReference type="InterPro" id="IPR000795">
    <property type="entry name" value="T_Tr_GTP-bd_dom"/>
</dbReference>
<sequence>MGKEVFKRTKPHVNVGTIGHVDHGKTTLTSVITHVLAKQGWV</sequence>
<organism evidence="2 3">
    <name type="scientific">Candidatus Brocadia carolinensis</name>
    <dbReference type="NCBI Taxonomy" id="1004156"/>
    <lineage>
        <taxon>Bacteria</taxon>
        <taxon>Pseudomonadati</taxon>
        <taxon>Planctomycetota</taxon>
        <taxon>Candidatus Brocadiia</taxon>
        <taxon>Candidatus Brocadiales</taxon>
        <taxon>Candidatus Brocadiaceae</taxon>
        <taxon>Candidatus Brocadia</taxon>
    </lineage>
</organism>
<feature type="domain" description="Tr-type G" evidence="1">
    <location>
        <begin position="10"/>
        <end position="38"/>
    </location>
</feature>
<accession>A0A1V4ATD8</accession>
<dbReference type="SUPFAM" id="SSF52540">
    <property type="entry name" value="P-loop containing nucleoside triphosphate hydrolases"/>
    <property type="match status" value="1"/>
</dbReference>
<dbReference type="PANTHER" id="PTHR43721:SF22">
    <property type="entry name" value="ELONGATION FACTOR TU, MITOCHONDRIAL"/>
    <property type="match status" value="1"/>
</dbReference>
<dbReference type="Gene3D" id="3.40.50.300">
    <property type="entry name" value="P-loop containing nucleotide triphosphate hydrolases"/>
    <property type="match status" value="1"/>
</dbReference>
<comment type="caution">
    <text evidence="2">The sequence shown here is derived from an EMBL/GenBank/DDBJ whole genome shotgun (WGS) entry which is preliminary data.</text>
</comment>
<gene>
    <name evidence="2" type="ORF">AYP45_09430</name>
</gene>
<dbReference type="GO" id="GO:0003924">
    <property type="term" value="F:GTPase activity"/>
    <property type="evidence" value="ECO:0007669"/>
    <property type="project" value="InterPro"/>
</dbReference>
<dbReference type="AlphaFoldDB" id="A0A1V4ATD8"/>
<evidence type="ECO:0000313" key="2">
    <source>
        <dbReference type="EMBL" id="OOP56414.1"/>
    </source>
</evidence>
<dbReference type="EMBL" id="AYTS01000084">
    <property type="protein sequence ID" value="OOP56414.1"/>
    <property type="molecule type" value="Genomic_DNA"/>
</dbReference>
<dbReference type="InterPro" id="IPR027417">
    <property type="entry name" value="P-loop_NTPase"/>
</dbReference>
<reference evidence="2 3" key="1">
    <citation type="journal article" date="2017" name="Water Res.">
        <title>Discovery and metagenomic analysis of an anammox bacterial enrichment related to Candidatus "Brocadia caroliniensis" in a full-scale glycerol-fed nitritation-denitritation separate centrate treatment process.</title>
        <authorList>
            <person name="Park H."/>
            <person name="Brotto A.C."/>
            <person name="van Loosdrecht M.C."/>
            <person name="Chandran K."/>
        </authorList>
    </citation>
    <scope>NUCLEOTIDE SEQUENCE [LARGE SCALE GENOMIC DNA]</scope>
    <source>
        <strain evidence="2">26THWARD</strain>
    </source>
</reference>
<dbReference type="Proteomes" id="UP000189681">
    <property type="component" value="Unassembled WGS sequence"/>
</dbReference>
<proteinExistence type="predicted"/>
<dbReference type="Pfam" id="PF00009">
    <property type="entry name" value="GTP_EFTU"/>
    <property type="match status" value="1"/>
</dbReference>
<protein>
    <recommendedName>
        <fullName evidence="1">Tr-type G domain-containing protein</fullName>
    </recommendedName>
</protein>
<dbReference type="GO" id="GO:0005525">
    <property type="term" value="F:GTP binding"/>
    <property type="evidence" value="ECO:0007669"/>
    <property type="project" value="InterPro"/>
</dbReference>
<evidence type="ECO:0000259" key="1">
    <source>
        <dbReference type="Pfam" id="PF00009"/>
    </source>
</evidence>
<dbReference type="PANTHER" id="PTHR43721">
    <property type="entry name" value="ELONGATION FACTOR TU-RELATED"/>
    <property type="match status" value="1"/>
</dbReference>